<evidence type="ECO:0000256" key="1">
    <source>
        <dbReference type="ARBA" id="ARBA00023002"/>
    </source>
</evidence>
<organism evidence="2 3">
    <name type="scientific">Arthrobacter oryzae</name>
    <dbReference type="NCBI Taxonomy" id="409290"/>
    <lineage>
        <taxon>Bacteria</taxon>
        <taxon>Bacillati</taxon>
        <taxon>Actinomycetota</taxon>
        <taxon>Actinomycetes</taxon>
        <taxon>Micrococcales</taxon>
        <taxon>Micrococcaceae</taxon>
        <taxon>Arthrobacter</taxon>
    </lineage>
</organism>
<dbReference type="RefSeq" id="WP_120953346.1">
    <property type="nucleotide sequence ID" value="NZ_RBIR01000004.1"/>
</dbReference>
<dbReference type="OrthoDB" id="3237043at2"/>
<proteinExistence type="predicted"/>
<gene>
    <name evidence="2" type="ORF">C8D78_2077</name>
</gene>
<dbReference type="Pfam" id="PF00106">
    <property type="entry name" value="adh_short"/>
    <property type="match status" value="1"/>
</dbReference>
<keyword evidence="1" id="KW-0560">Oxidoreductase</keyword>
<dbReference type="PRINTS" id="PR00081">
    <property type="entry name" value="GDHRDH"/>
</dbReference>
<dbReference type="SUPFAM" id="SSF51735">
    <property type="entry name" value="NAD(P)-binding Rossmann-fold domains"/>
    <property type="match status" value="1"/>
</dbReference>
<evidence type="ECO:0000313" key="3">
    <source>
        <dbReference type="Proteomes" id="UP000276055"/>
    </source>
</evidence>
<dbReference type="EMBL" id="RBIR01000004">
    <property type="protein sequence ID" value="RKR19332.1"/>
    <property type="molecule type" value="Genomic_DNA"/>
</dbReference>
<evidence type="ECO:0000313" key="2">
    <source>
        <dbReference type="EMBL" id="RKR19332.1"/>
    </source>
</evidence>
<protein>
    <submittedName>
        <fullName evidence="2">Short-subunit dehydrogenase</fullName>
    </submittedName>
</protein>
<accession>A0A495ERF4</accession>
<dbReference type="GO" id="GO:0016491">
    <property type="term" value="F:oxidoreductase activity"/>
    <property type="evidence" value="ECO:0007669"/>
    <property type="project" value="UniProtKB-KW"/>
</dbReference>
<dbReference type="InterPro" id="IPR036291">
    <property type="entry name" value="NAD(P)-bd_dom_sf"/>
</dbReference>
<dbReference type="PANTHER" id="PTHR43157:SF31">
    <property type="entry name" value="PHOSPHATIDYLINOSITOL-GLYCAN BIOSYNTHESIS CLASS F PROTEIN"/>
    <property type="match status" value="1"/>
</dbReference>
<sequence length="282" mass="30541">MPERTIVITGASDGIGASAARTFARQGERVVVVGRSAQKTETVAKEIGADFFVSDFADLAQVRTLAAQLKEKYPRIDILANNAGGIMGSRELTVDGHEKTFQVNHLAPFLLTTQLIDVLAASQATVINTSSVANSLFGKLDIDDLDAARSYSTNRAYGNAKLANILFTAELHTRYNAEGISTAAFHPGGVATNFAADSTSPMRFAYKSFLKRFMLTPDQGADTLVWLANATPGHDWISGTYYAKRTLSKANKQAYDAGLAKALWQRSETMVAQDLDKLDPRQ</sequence>
<dbReference type="Gene3D" id="3.40.50.720">
    <property type="entry name" value="NAD(P)-binding Rossmann-like Domain"/>
    <property type="match status" value="1"/>
</dbReference>
<dbReference type="Proteomes" id="UP000276055">
    <property type="component" value="Unassembled WGS sequence"/>
</dbReference>
<comment type="caution">
    <text evidence="2">The sequence shown here is derived from an EMBL/GenBank/DDBJ whole genome shotgun (WGS) entry which is preliminary data.</text>
</comment>
<reference evidence="2 3" key="1">
    <citation type="submission" date="2018-10" db="EMBL/GenBank/DDBJ databases">
        <title>Genomic Encyclopedia of Type Strains, Phase IV (KMG-IV): sequencing the most valuable type-strain genomes for metagenomic binning, comparative biology and taxonomic classification.</title>
        <authorList>
            <person name="Goeker M."/>
        </authorList>
    </citation>
    <scope>NUCLEOTIDE SEQUENCE [LARGE SCALE GENOMIC DNA]</scope>
    <source>
        <strain evidence="2 3">DSM 25586</strain>
    </source>
</reference>
<dbReference type="InterPro" id="IPR002347">
    <property type="entry name" value="SDR_fam"/>
</dbReference>
<name>A0A495ERF4_9MICC</name>
<dbReference type="PANTHER" id="PTHR43157">
    <property type="entry name" value="PHOSPHATIDYLINOSITOL-GLYCAN BIOSYNTHESIS CLASS F PROTEIN-RELATED"/>
    <property type="match status" value="1"/>
</dbReference>
<dbReference type="AlphaFoldDB" id="A0A495ERF4"/>